<evidence type="ECO:0000256" key="1">
    <source>
        <dbReference type="SAM" id="MobiDB-lite"/>
    </source>
</evidence>
<name>A0A7W7WK59_9ACTN</name>
<dbReference type="SMART" id="SM00530">
    <property type="entry name" value="HTH_XRE"/>
    <property type="match status" value="1"/>
</dbReference>
<dbReference type="EMBL" id="JACHJR010000001">
    <property type="protein sequence ID" value="MBB4949680.1"/>
    <property type="molecule type" value="Genomic_DNA"/>
</dbReference>
<reference evidence="3 4" key="1">
    <citation type="submission" date="2020-08" db="EMBL/GenBank/DDBJ databases">
        <title>Sequencing the genomes of 1000 actinobacteria strains.</title>
        <authorList>
            <person name="Klenk H.-P."/>
        </authorList>
    </citation>
    <scope>NUCLEOTIDE SEQUENCE [LARGE SCALE GENOMIC DNA]</scope>
    <source>
        <strain evidence="3 4">DSM 44786</strain>
    </source>
</reference>
<evidence type="ECO:0000313" key="4">
    <source>
        <dbReference type="Proteomes" id="UP000573327"/>
    </source>
</evidence>
<feature type="domain" description="HTH cro/C1-type" evidence="2">
    <location>
        <begin position="12"/>
        <end position="46"/>
    </location>
</feature>
<proteinExistence type="predicted"/>
<dbReference type="Gene3D" id="1.10.260.40">
    <property type="entry name" value="lambda repressor-like DNA-binding domains"/>
    <property type="match status" value="1"/>
</dbReference>
<dbReference type="SUPFAM" id="SSF47413">
    <property type="entry name" value="lambda repressor-like DNA-binding domains"/>
    <property type="match status" value="1"/>
</dbReference>
<feature type="region of interest" description="Disordered" evidence="1">
    <location>
        <begin position="71"/>
        <end position="97"/>
    </location>
</feature>
<dbReference type="PROSITE" id="PS50943">
    <property type="entry name" value="HTH_CROC1"/>
    <property type="match status" value="1"/>
</dbReference>
<dbReference type="InterPro" id="IPR010982">
    <property type="entry name" value="Lambda_DNA-bd_dom_sf"/>
</dbReference>
<dbReference type="Pfam" id="PF01381">
    <property type="entry name" value="HTH_3"/>
    <property type="match status" value="1"/>
</dbReference>
<keyword evidence="4" id="KW-1185">Reference proteome</keyword>
<protein>
    <submittedName>
        <fullName evidence="3">Transcriptional regulator with XRE-family HTH domain</fullName>
    </submittedName>
</protein>
<comment type="caution">
    <text evidence="3">The sequence shown here is derived from an EMBL/GenBank/DDBJ whole genome shotgun (WGS) entry which is preliminary data.</text>
</comment>
<dbReference type="GO" id="GO:0003677">
    <property type="term" value="F:DNA binding"/>
    <property type="evidence" value="ECO:0007669"/>
    <property type="project" value="InterPro"/>
</dbReference>
<evidence type="ECO:0000259" key="2">
    <source>
        <dbReference type="PROSITE" id="PS50943"/>
    </source>
</evidence>
<organism evidence="3 4">
    <name type="scientific">Kitasatospora gansuensis</name>
    <dbReference type="NCBI Taxonomy" id="258050"/>
    <lineage>
        <taxon>Bacteria</taxon>
        <taxon>Bacillati</taxon>
        <taxon>Actinomycetota</taxon>
        <taxon>Actinomycetes</taxon>
        <taxon>Kitasatosporales</taxon>
        <taxon>Streptomycetaceae</taxon>
        <taxon>Kitasatospora</taxon>
    </lineage>
</organism>
<dbReference type="RefSeq" id="WP_184920206.1">
    <property type="nucleotide sequence ID" value="NZ_JACHJR010000001.1"/>
</dbReference>
<evidence type="ECO:0000313" key="3">
    <source>
        <dbReference type="EMBL" id="MBB4949680.1"/>
    </source>
</evidence>
<dbReference type="CDD" id="cd00093">
    <property type="entry name" value="HTH_XRE"/>
    <property type="match status" value="1"/>
</dbReference>
<sequence length="174" mass="18697">MDLDWVRFGGAVRDARRSAGMSQLDLAEAAGVGRSAVQGIERGRSYDAPQLSHRVVAAALGWAPTSVESVLGGGDPSRVRAPSRPGTTTAPRSEADEFLDDLTERVKLALLGGTVVDSDVVELGDEDGDEPSEVVMIWKRGERPDMTPAQRRAQARKWAKLQAAAREIFAEDAQ</sequence>
<accession>A0A7W7WK59</accession>
<dbReference type="Proteomes" id="UP000573327">
    <property type="component" value="Unassembled WGS sequence"/>
</dbReference>
<dbReference type="AlphaFoldDB" id="A0A7W7WK59"/>
<dbReference type="InterPro" id="IPR001387">
    <property type="entry name" value="Cro/C1-type_HTH"/>
</dbReference>
<gene>
    <name evidence="3" type="ORF">F4556_005215</name>
</gene>